<reference evidence="3" key="1">
    <citation type="submission" date="2017-09" db="EMBL/GenBank/DDBJ databases">
        <title>Depth-based differentiation of microbial function through sediment-hosted aquifers and enrichment of novel symbionts in the deep terrestrial subsurface.</title>
        <authorList>
            <person name="Probst A.J."/>
            <person name="Ladd B."/>
            <person name="Jarett J.K."/>
            <person name="Geller-Mcgrath D.E."/>
            <person name="Sieber C.M.K."/>
            <person name="Emerson J.B."/>
            <person name="Anantharaman K."/>
            <person name="Thomas B.C."/>
            <person name="Malmstrom R."/>
            <person name="Stieglmeier M."/>
            <person name="Klingl A."/>
            <person name="Woyke T."/>
            <person name="Ryan C.M."/>
            <person name="Banfield J.F."/>
        </authorList>
    </citation>
    <scope>NUCLEOTIDE SEQUENCE [LARGE SCALE GENOMIC DNA]</scope>
</reference>
<proteinExistence type="inferred from homology"/>
<evidence type="ECO:0000313" key="3">
    <source>
        <dbReference type="Proteomes" id="UP000231569"/>
    </source>
</evidence>
<sequence>MKNTRNLMLTGITFYSQRISPFLGSLLRAVGLPWNACRFEPTCSHYTYKAVERFGVLRGLMLGGKRIVRCNPWSRGGLDPVPKN</sequence>
<keyword evidence="1" id="KW-0472">Membrane</keyword>
<protein>
    <recommendedName>
        <fullName evidence="1">Putative membrane protein insertion efficiency factor</fullName>
    </recommendedName>
</protein>
<organism evidence="2 3">
    <name type="scientific">Candidatus Roizmanbacteria bacterium CG10_big_fil_rev_8_21_14_0_10_45_7</name>
    <dbReference type="NCBI Taxonomy" id="1974854"/>
    <lineage>
        <taxon>Bacteria</taxon>
        <taxon>Candidatus Roizmaniibacteriota</taxon>
    </lineage>
</organism>
<dbReference type="Proteomes" id="UP000231569">
    <property type="component" value="Unassembled WGS sequence"/>
</dbReference>
<dbReference type="SMART" id="SM01234">
    <property type="entry name" value="Haemolytic"/>
    <property type="match status" value="1"/>
</dbReference>
<accession>A0A2M8KV17</accession>
<name>A0A2M8KV17_9BACT</name>
<keyword evidence="1" id="KW-1003">Cell membrane</keyword>
<evidence type="ECO:0000313" key="2">
    <source>
        <dbReference type="EMBL" id="PJE63774.1"/>
    </source>
</evidence>
<dbReference type="InterPro" id="IPR002696">
    <property type="entry name" value="Membr_insert_effic_factor_YidD"/>
</dbReference>
<dbReference type="Pfam" id="PF01809">
    <property type="entry name" value="YidD"/>
    <property type="match status" value="1"/>
</dbReference>
<comment type="caution">
    <text evidence="2">The sequence shown here is derived from an EMBL/GenBank/DDBJ whole genome shotgun (WGS) entry which is preliminary data.</text>
</comment>
<dbReference type="HAMAP" id="MF_00386">
    <property type="entry name" value="UPF0161_YidD"/>
    <property type="match status" value="1"/>
</dbReference>
<dbReference type="PANTHER" id="PTHR33383:SF1">
    <property type="entry name" value="MEMBRANE PROTEIN INSERTION EFFICIENCY FACTOR-RELATED"/>
    <property type="match status" value="1"/>
</dbReference>
<comment type="similarity">
    <text evidence="1">Belongs to the UPF0161 family.</text>
</comment>
<gene>
    <name evidence="2" type="ORF">COU89_01485</name>
</gene>
<dbReference type="EMBL" id="PFEE01000031">
    <property type="protein sequence ID" value="PJE63774.1"/>
    <property type="molecule type" value="Genomic_DNA"/>
</dbReference>
<dbReference type="PANTHER" id="PTHR33383">
    <property type="entry name" value="MEMBRANE PROTEIN INSERTION EFFICIENCY FACTOR-RELATED"/>
    <property type="match status" value="1"/>
</dbReference>
<dbReference type="NCBIfam" id="TIGR00278">
    <property type="entry name" value="membrane protein insertion efficiency factor YidD"/>
    <property type="match status" value="1"/>
</dbReference>
<evidence type="ECO:0000256" key="1">
    <source>
        <dbReference type="HAMAP-Rule" id="MF_00386"/>
    </source>
</evidence>
<dbReference type="AlphaFoldDB" id="A0A2M8KV17"/>
<comment type="subcellular location">
    <subcellularLocation>
        <location evidence="1">Cell membrane</location>
        <topology evidence="1">Peripheral membrane protein</topology>
        <orientation evidence="1">Cytoplasmic side</orientation>
    </subcellularLocation>
</comment>
<comment type="function">
    <text evidence="1">Could be involved in insertion of integral membrane proteins into the membrane.</text>
</comment>
<dbReference type="GO" id="GO:0005886">
    <property type="term" value="C:plasma membrane"/>
    <property type="evidence" value="ECO:0007669"/>
    <property type="project" value="UniProtKB-SubCell"/>
</dbReference>